<comment type="caution">
    <text evidence="11">The sequence shown here is derived from an EMBL/GenBank/DDBJ whole genome shotgun (WGS) entry which is preliminary data.</text>
</comment>
<dbReference type="Proteomes" id="UP000010408">
    <property type="component" value="Unassembled WGS sequence"/>
</dbReference>
<dbReference type="GO" id="GO:0044718">
    <property type="term" value="P:siderophore transmembrane transport"/>
    <property type="evidence" value="ECO:0007669"/>
    <property type="project" value="TreeGrafter"/>
</dbReference>
<dbReference type="eggNOG" id="COG4771">
    <property type="taxonomic scope" value="Bacteria"/>
</dbReference>
<dbReference type="GO" id="GO:0015344">
    <property type="term" value="F:siderophore uptake transmembrane transporter activity"/>
    <property type="evidence" value="ECO:0007669"/>
    <property type="project" value="TreeGrafter"/>
</dbReference>
<dbReference type="InterPro" id="IPR000531">
    <property type="entry name" value="Beta-barrel_TonB"/>
</dbReference>
<sequence length="782" mass="88976">MTLYTRKSVMRGMITLFLILGFIAQRVEAQHYSGRIQDKETAHALIGVEVLTERGHRLARTDDQGLFSFDYPVDSLRVILSADSYRQRRVTLYSGRVLEFRLQPLQTELQEVTITGHGGTRGNNTFGYSPADVKGIATLAGEVDVMRYPQILPGVSQGMEGGMGFYVRGAGNGNNRTELDGIPIPAPTHLFGLFSIFHPDMVGQSTFQMGGITASSGDFTSSLLQIRSRRPSARRYKGSFALSPLMIGGSLEGYITRDKLTFQVAGRSSLLRPEFLLLRLLVGKDNISGDFNPQAQDLYGKLRWEISAEHSLEALLFGSHDYFSYLPEEEPNTERNKISLGWINKALKASWLYTPSKHLTLETSVYYTDCGTRQAQVSDGDWGVHKGLMMGSEKKELALRSHLTTRIHDIDLGMGIDLRQQRFRPMVQTLSVEGNKARDWRPAFTTTIASVFAEGVYRRPHYAVQGGIRYDLFRSHERHISHNIDLRLKGSLPLTRELGVEATYDRLTQYQHTLEGLPIGWSLDLIVPASQRFRPEHADQWYLGGFWSTPDLSVSLGGYYRRLSNLTAYRSWLNQFSLHNVSWEGDITTGRGNSYGLELWIEKRQGRLTGSLSYTLSRTTRTFSELNGGQSYPFSFDRTHILNVQSRYETIHTARREQHLTLAGYLTSGNTMTIPIASYQAEELPFWNTQKGGILVPPEQEHHATTRTEMSTMNAYRLPPYIRLDLGYSFLWRREKVTHELGISIYNVLNRRNPYLIFHENGRWRQLSLLSIVPSVRWEIRF</sequence>
<keyword evidence="9" id="KW-0998">Cell outer membrane</keyword>
<keyword evidence="4" id="KW-0812">Transmembrane</keyword>
<dbReference type="STRING" id="1127696.HMPREF9134_00258"/>
<feature type="domain" description="TonB-dependent receptor-like beta-barrel" evidence="10">
    <location>
        <begin position="333"/>
        <end position="748"/>
    </location>
</feature>
<organism evidence="11 12">
    <name type="scientific">Porphyromonas catoniae F0037</name>
    <dbReference type="NCBI Taxonomy" id="1127696"/>
    <lineage>
        <taxon>Bacteria</taxon>
        <taxon>Pseudomonadati</taxon>
        <taxon>Bacteroidota</taxon>
        <taxon>Bacteroidia</taxon>
        <taxon>Bacteroidales</taxon>
        <taxon>Porphyromonadaceae</taxon>
        <taxon>Porphyromonas</taxon>
    </lineage>
</organism>
<accession>L1NH61</accession>
<dbReference type="PANTHER" id="PTHR30069:SF29">
    <property type="entry name" value="HEMOGLOBIN AND HEMOGLOBIN-HAPTOGLOBIN-BINDING PROTEIN 1-RELATED"/>
    <property type="match status" value="1"/>
</dbReference>
<evidence type="ECO:0000313" key="11">
    <source>
        <dbReference type="EMBL" id="EKY02814.1"/>
    </source>
</evidence>
<dbReference type="Gene3D" id="2.40.170.20">
    <property type="entry name" value="TonB-dependent receptor, beta-barrel domain"/>
    <property type="match status" value="1"/>
</dbReference>
<dbReference type="HOGENOM" id="CLU_016599_0_0_10"/>
<evidence type="ECO:0000313" key="12">
    <source>
        <dbReference type="Proteomes" id="UP000010408"/>
    </source>
</evidence>
<dbReference type="SUPFAM" id="SSF49464">
    <property type="entry name" value="Carboxypeptidase regulatory domain-like"/>
    <property type="match status" value="1"/>
</dbReference>
<dbReference type="SUPFAM" id="SSF56935">
    <property type="entry name" value="Porins"/>
    <property type="match status" value="1"/>
</dbReference>
<keyword evidence="8" id="KW-0675">Receptor</keyword>
<reference evidence="11 12" key="1">
    <citation type="submission" date="2012-05" db="EMBL/GenBank/DDBJ databases">
        <authorList>
            <person name="Weinstock G."/>
            <person name="Sodergren E."/>
            <person name="Lobos E.A."/>
            <person name="Fulton L."/>
            <person name="Fulton R."/>
            <person name="Courtney L."/>
            <person name="Fronick C."/>
            <person name="O'Laughlin M."/>
            <person name="Godfrey J."/>
            <person name="Wilson R.M."/>
            <person name="Miner T."/>
            <person name="Farmer C."/>
            <person name="Delehaunty K."/>
            <person name="Cordes M."/>
            <person name="Minx P."/>
            <person name="Tomlinson C."/>
            <person name="Chen J."/>
            <person name="Wollam A."/>
            <person name="Pepin K.H."/>
            <person name="Bhonagiri V."/>
            <person name="Zhang X."/>
            <person name="Suruliraj S."/>
            <person name="Warren W."/>
            <person name="Mitreva M."/>
            <person name="Mardis E.R."/>
            <person name="Wilson R.K."/>
        </authorList>
    </citation>
    <scope>NUCLEOTIDE SEQUENCE [LARGE SCALE GENOMIC DNA]</scope>
    <source>
        <strain evidence="11 12">F0037</strain>
    </source>
</reference>
<dbReference type="Pfam" id="PF00593">
    <property type="entry name" value="TonB_dep_Rec_b-barrel"/>
    <property type="match status" value="1"/>
</dbReference>
<keyword evidence="3" id="KW-1134">Transmembrane beta strand</keyword>
<keyword evidence="6" id="KW-0798">TonB box</keyword>
<dbReference type="InterPro" id="IPR036942">
    <property type="entry name" value="Beta-barrel_TonB_sf"/>
</dbReference>
<proteinExistence type="predicted"/>
<dbReference type="EMBL" id="AMEQ01000010">
    <property type="protein sequence ID" value="EKY02814.1"/>
    <property type="molecule type" value="Genomic_DNA"/>
</dbReference>
<dbReference type="PATRIC" id="fig|1127696.3.peg.212"/>
<evidence type="ECO:0000256" key="5">
    <source>
        <dbReference type="ARBA" id="ARBA00022729"/>
    </source>
</evidence>
<dbReference type="PANTHER" id="PTHR30069">
    <property type="entry name" value="TONB-DEPENDENT OUTER MEMBRANE RECEPTOR"/>
    <property type="match status" value="1"/>
</dbReference>
<evidence type="ECO:0000256" key="3">
    <source>
        <dbReference type="ARBA" id="ARBA00022452"/>
    </source>
</evidence>
<evidence type="ECO:0000256" key="1">
    <source>
        <dbReference type="ARBA" id="ARBA00004571"/>
    </source>
</evidence>
<dbReference type="InterPro" id="IPR008969">
    <property type="entry name" value="CarboxyPept-like_regulatory"/>
</dbReference>
<protein>
    <recommendedName>
        <fullName evidence="10">TonB-dependent receptor-like beta-barrel domain-containing protein</fullName>
    </recommendedName>
</protein>
<evidence type="ECO:0000256" key="6">
    <source>
        <dbReference type="ARBA" id="ARBA00023077"/>
    </source>
</evidence>
<evidence type="ECO:0000256" key="2">
    <source>
        <dbReference type="ARBA" id="ARBA00022448"/>
    </source>
</evidence>
<evidence type="ECO:0000256" key="4">
    <source>
        <dbReference type="ARBA" id="ARBA00022692"/>
    </source>
</evidence>
<evidence type="ECO:0000256" key="8">
    <source>
        <dbReference type="ARBA" id="ARBA00023170"/>
    </source>
</evidence>
<evidence type="ECO:0000256" key="7">
    <source>
        <dbReference type="ARBA" id="ARBA00023136"/>
    </source>
</evidence>
<dbReference type="InterPro" id="IPR039426">
    <property type="entry name" value="TonB-dep_rcpt-like"/>
</dbReference>
<evidence type="ECO:0000259" key="10">
    <source>
        <dbReference type="Pfam" id="PF00593"/>
    </source>
</evidence>
<keyword evidence="7" id="KW-0472">Membrane</keyword>
<evidence type="ECO:0000256" key="9">
    <source>
        <dbReference type="ARBA" id="ARBA00023237"/>
    </source>
</evidence>
<gene>
    <name evidence="11" type="ORF">HMPREF9134_00258</name>
</gene>
<dbReference type="AlphaFoldDB" id="L1NH61"/>
<dbReference type="GO" id="GO:0009279">
    <property type="term" value="C:cell outer membrane"/>
    <property type="evidence" value="ECO:0007669"/>
    <property type="project" value="UniProtKB-SubCell"/>
</dbReference>
<comment type="subcellular location">
    <subcellularLocation>
        <location evidence="1">Cell outer membrane</location>
        <topology evidence="1">Multi-pass membrane protein</topology>
    </subcellularLocation>
</comment>
<keyword evidence="5" id="KW-0732">Signal</keyword>
<name>L1NH61_9PORP</name>
<keyword evidence="2" id="KW-0813">Transport</keyword>